<reference evidence="1" key="1">
    <citation type="submission" date="2021-06" db="EMBL/GenBank/DDBJ databases">
        <authorList>
            <person name="Hodson N. C."/>
            <person name="Mongue J. A."/>
            <person name="Jaron S. K."/>
        </authorList>
    </citation>
    <scope>NUCLEOTIDE SEQUENCE</scope>
</reference>
<sequence>MADTYDSLVRTQRAIKSKLTTIDKDLPAQNGAKLSQIRFDETSKKLEQCSKSIESHHSKIYPLCKDQAAEDTQDAEYDFLYNRHVSLLEELEILRPSLATSTPVPVKAKVKLPDLPTPHFDGNLTDWMSFQDLFNCAINSNDSLSSSQKLQYLQNCLSKEAKNVIKHLPSTDDNYDEAWKLLKHRFDNKREIITAILRRLTTQPIMKDEDGSVLRKLIDTTKECFQALKVLKQPVEHWDSWLIFIIADKLDAETHRQWVLSIKPSAIPTFEELCEFLDQRCRAISESGTIKAKPNSSSHNHAKKVSSHHGSIDAKCRVCNDSHLTFKCPTFNKQSVSERRDTLKTKNLCFNCLVSGHRTNTCPSTSTCKKCQKKHHTMVHIDSSTPQISSLTTYRHQLPSHVLLPTAIINIQDKQGNWMPFRALLDSASEASFVTETCVKKLALPTKSINLTIKGVSSTTVGSSTQMVQIQVSSRIYEYSATIDAYVMKQVTGRLPSSMVNPAKLTYIQGLKLAGPFYYKPEDIDLLIGADLFSSLQRPTPVLMGLPGMPNATDTQFGWVVSGTINSSKPTIVRTHHANCQLESIMQKFWELESLPEMPTLTSKESACEKHYNGTFQRLDNGRYMVRLPIK</sequence>
<comment type="caution">
    <text evidence="1">The sequence shown here is derived from an EMBL/GenBank/DDBJ whole genome shotgun (WGS) entry which is preliminary data.</text>
</comment>
<name>A0A8J2L3G8_9HEXA</name>
<dbReference type="EMBL" id="CAJVCH010534141">
    <property type="protein sequence ID" value="CAG7824827.1"/>
    <property type="molecule type" value="Genomic_DNA"/>
</dbReference>
<evidence type="ECO:0008006" key="3">
    <source>
        <dbReference type="Google" id="ProtNLM"/>
    </source>
</evidence>
<dbReference type="Pfam" id="PF03564">
    <property type="entry name" value="DUF1759"/>
    <property type="match status" value="1"/>
</dbReference>
<evidence type="ECO:0000313" key="1">
    <source>
        <dbReference type="EMBL" id="CAG7824827.1"/>
    </source>
</evidence>
<dbReference type="Proteomes" id="UP000708208">
    <property type="component" value="Unassembled WGS sequence"/>
</dbReference>
<dbReference type="InterPro" id="IPR005312">
    <property type="entry name" value="DUF1759"/>
</dbReference>
<dbReference type="PANTHER" id="PTHR47331">
    <property type="entry name" value="PHD-TYPE DOMAIN-CONTAINING PROTEIN"/>
    <property type="match status" value="1"/>
</dbReference>
<proteinExistence type="predicted"/>
<feature type="non-terminal residue" evidence="1">
    <location>
        <position position="631"/>
    </location>
</feature>
<accession>A0A8J2L3G8</accession>
<organism evidence="1 2">
    <name type="scientific">Allacma fusca</name>
    <dbReference type="NCBI Taxonomy" id="39272"/>
    <lineage>
        <taxon>Eukaryota</taxon>
        <taxon>Metazoa</taxon>
        <taxon>Ecdysozoa</taxon>
        <taxon>Arthropoda</taxon>
        <taxon>Hexapoda</taxon>
        <taxon>Collembola</taxon>
        <taxon>Symphypleona</taxon>
        <taxon>Sminthuridae</taxon>
        <taxon>Allacma</taxon>
    </lineage>
</organism>
<protein>
    <recommendedName>
        <fullName evidence="3">Peptidase aspartic putative domain-containing protein</fullName>
    </recommendedName>
</protein>
<dbReference type="AlphaFoldDB" id="A0A8J2L3G8"/>
<dbReference type="PANTHER" id="PTHR47331:SF4">
    <property type="entry name" value="PEPTIDASE S1 DOMAIN-CONTAINING PROTEIN"/>
    <property type="match status" value="1"/>
</dbReference>
<gene>
    <name evidence="1" type="ORF">AFUS01_LOCUS34963</name>
</gene>
<dbReference type="CDD" id="cd00303">
    <property type="entry name" value="retropepsin_like"/>
    <property type="match status" value="1"/>
</dbReference>
<dbReference type="OrthoDB" id="5989194at2759"/>
<keyword evidence="2" id="KW-1185">Reference proteome</keyword>
<evidence type="ECO:0000313" key="2">
    <source>
        <dbReference type="Proteomes" id="UP000708208"/>
    </source>
</evidence>